<feature type="binding site" evidence="6">
    <location>
        <position position="110"/>
    </location>
    <ligand>
        <name>Zn(2+)</name>
        <dbReference type="ChEBI" id="CHEBI:29105"/>
    </ligand>
</feature>
<keyword evidence="4 6" id="KW-0862">Zinc</keyword>
<protein>
    <submittedName>
        <fullName evidence="10">Uncharacterized protein</fullName>
    </submittedName>
</protein>
<proteinExistence type="predicted"/>
<feature type="region of interest" description="Disordered" evidence="7">
    <location>
        <begin position="241"/>
        <end position="265"/>
    </location>
</feature>
<dbReference type="SMART" id="SM00868">
    <property type="entry name" value="zf-AD"/>
    <property type="match status" value="1"/>
</dbReference>
<evidence type="ECO:0000256" key="2">
    <source>
        <dbReference type="ARBA" id="ARBA00022737"/>
    </source>
</evidence>
<reference evidence="10" key="2">
    <citation type="submission" date="2020-05" db="UniProtKB">
        <authorList>
            <consortium name="EnsemblMetazoa"/>
        </authorList>
    </citation>
    <scope>IDENTIFICATION</scope>
    <source>
        <strain evidence="10">IAEA</strain>
    </source>
</reference>
<dbReference type="VEuPathDB" id="VectorBase:GPAI001563"/>
<dbReference type="SUPFAM" id="SSF57667">
    <property type="entry name" value="beta-beta-alpha zinc fingers"/>
    <property type="match status" value="2"/>
</dbReference>
<reference evidence="11" key="1">
    <citation type="submission" date="2014-03" db="EMBL/GenBank/DDBJ databases">
        <authorList>
            <person name="Aksoy S."/>
            <person name="Warren W."/>
            <person name="Wilson R.K."/>
        </authorList>
    </citation>
    <scope>NUCLEOTIDE SEQUENCE [LARGE SCALE GENOMIC DNA]</scope>
    <source>
        <strain evidence="11">IAEA</strain>
    </source>
</reference>
<sequence length="716" mass="82168">MSFKSSLNKKTSLARLSKYFLRQFTMENCQTSQVNLKNIFTERMVDMKKIVDYTLLCRTCLALGGDVKLVDLNEPIQKTNLKENKGVTHMDCLIYCMHVSNAPGMPAAICTNCSSTLKIVYAFMKNAFRAQEILKRKLQEMRKIKYIMQRKQKGEHQKCPSVESKKPKQFRCKVCDVKLEGKISLKKHVKLHLDLIVYKCQVCTYESRGRVCLGEHYLLEHNLRATTEQLKPKTLSSLEVQKQSCTHENPQINENTERHSTTTSNPMSTIISTNEVHTSPKQKLLVEDGPLKEENLDAVSTNCDSILKNKVKINKPMPLPLAQTDVAQMDVDDLIIEESGNSSEETLGERTLNCELNSKEDFYLQGSFLRDTEYLAAGDKYVANADHKIVNNIKCKTCIKSFSTQRELKVHMLSHNELPHFFCDNCAFYTFFKEDLHQHYRSKHNIQPTSPQLQPKNKHFKEIRQSNKDEEKTKQHVYACNQCLFESSSKLQIKHHYIENHQIHANEIHVTSKIGRQIDDIYVYNNQNVYLVDSLMNAPTQFTLIVQNTAKRLPRAKFDCPKDLPPDCKEIAQAGPSSETTSNDMAMMQTTDQASLVATSVKQPAHVATGTERSVEKQQTIHQTGALDFGNDALFEDFDDVESVNNEKKINFHELQLTSDDNFDDDENNVNSSEQLRQYPVSFCVHCQKNFLSQYEFENHVFIRRLLFGASNLWAS</sequence>
<dbReference type="PANTHER" id="PTHR24409">
    <property type="entry name" value="ZINC FINGER PROTEIN 142"/>
    <property type="match status" value="1"/>
</dbReference>
<dbReference type="InterPro" id="IPR012934">
    <property type="entry name" value="Znf_AD"/>
</dbReference>
<keyword evidence="3 5" id="KW-0863">Zinc-finger</keyword>
<dbReference type="AlphaFoldDB" id="A0A1A9Z2A6"/>
<feature type="binding site" evidence="6">
    <location>
        <position position="113"/>
    </location>
    <ligand>
        <name>Zn(2+)</name>
        <dbReference type="ChEBI" id="CHEBI:29105"/>
    </ligand>
</feature>
<dbReference type="STRING" id="7398.A0A1A9Z2A6"/>
<evidence type="ECO:0000256" key="3">
    <source>
        <dbReference type="ARBA" id="ARBA00022771"/>
    </source>
</evidence>
<feature type="domain" description="C2H2-type" evidence="8">
    <location>
        <begin position="393"/>
        <end position="415"/>
    </location>
</feature>
<feature type="binding site" evidence="6">
    <location>
        <position position="57"/>
    </location>
    <ligand>
        <name>Zn(2+)</name>
        <dbReference type="ChEBI" id="CHEBI:29105"/>
    </ligand>
</feature>
<feature type="compositionally biased region" description="Basic and acidic residues" evidence="7">
    <location>
        <begin position="460"/>
        <end position="471"/>
    </location>
</feature>
<name>A0A1A9Z2A6_GLOPL</name>
<feature type="compositionally biased region" description="Polar residues" evidence="7">
    <location>
        <begin position="241"/>
        <end position="254"/>
    </location>
</feature>
<dbReference type="InterPro" id="IPR013087">
    <property type="entry name" value="Znf_C2H2_type"/>
</dbReference>
<dbReference type="Gene3D" id="3.30.160.60">
    <property type="entry name" value="Classic Zinc Finger"/>
    <property type="match status" value="2"/>
</dbReference>
<feature type="domain" description="ZAD" evidence="9">
    <location>
        <begin position="55"/>
        <end position="137"/>
    </location>
</feature>
<dbReference type="InterPro" id="IPR036236">
    <property type="entry name" value="Znf_C2H2_sf"/>
</dbReference>
<keyword evidence="1 6" id="KW-0479">Metal-binding</keyword>
<dbReference type="Proteomes" id="UP000092445">
    <property type="component" value="Unassembled WGS sequence"/>
</dbReference>
<dbReference type="PANTHER" id="PTHR24409:SF434">
    <property type="entry name" value="FI01124P-RELATED"/>
    <property type="match status" value="1"/>
</dbReference>
<feature type="compositionally biased region" description="Polar residues" evidence="7">
    <location>
        <begin position="445"/>
        <end position="455"/>
    </location>
</feature>
<dbReference type="PROSITE" id="PS50157">
    <property type="entry name" value="ZINC_FINGER_C2H2_2"/>
    <property type="match status" value="1"/>
</dbReference>
<feature type="region of interest" description="Disordered" evidence="7">
    <location>
        <begin position="444"/>
        <end position="471"/>
    </location>
</feature>
<evidence type="ECO:0000259" key="9">
    <source>
        <dbReference type="PROSITE" id="PS51915"/>
    </source>
</evidence>
<dbReference type="PROSITE" id="PS00028">
    <property type="entry name" value="ZINC_FINGER_C2H2_1"/>
    <property type="match status" value="2"/>
</dbReference>
<dbReference type="GO" id="GO:0008270">
    <property type="term" value="F:zinc ion binding"/>
    <property type="evidence" value="ECO:0007669"/>
    <property type="project" value="UniProtKB-UniRule"/>
</dbReference>
<organism evidence="10 11">
    <name type="scientific">Glossina pallidipes</name>
    <name type="common">Tsetse fly</name>
    <dbReference type="NCBI Taxonomy" id="7398"/>
    <lineage>
        <taxon>Eukaryota</taxon>
        <taxon>Metazoa</taxon>
        <taxon>Ecdysozoa</taxon>
        <taxon>Arthropoda</taxon>
        <taxon>Hexapoda</taxon>
        <taxon>Insecta</taxon>
        <taxon>Pterygota</taxon>
        <taxon>Neoptera</taxon>
        <taxon>Endopterygota</taxon>
        <taxon>Diptera</taxon>
        <taxon>Brachycera</taxon>
        <taxon>Muscomorpha</taxon>
        <taxon>Hippoboscoidea</taxon>
        <taxon>Glossinidae</taxon>
        <taxon>Glossina</taxon>
    </lineage>
</organism>
<feature type="binding site" evidence="6">
    <location>
        <position position="60"/>
    </location>
    <ligand>
        <name>Zn(2+)</name>
        <dbReference type="ChEBI" id="CHEBI:29105"/>
    </ligand>
</feature>
<dbReference type="GO" id="GO:0000977">
    <property type="term" value="F:RNA polymerase II transcription regulatory region sequence-specific DNA binding"/>
    <property type="evidence" value="ECO:0007669"/>
    <property type="project" value="TreeGrafter"/>
</dbReference>
<evidence type="ECO:0000256" key="1">
    <source>
        <dbReference type="ARBA" id="ARBA00022723"/>
    </source>
</evidence>
<evidence type="ECO:0000256" key="6">
    <source>
        <dbReference type="PROSITE-ProRule" id="PRU01263"/>
    </source>
</evidence>
<evidence type="ECO:0000313" key="10">
    <source>
        <dbReference type="EnsemblMetazoa" id="GPAI001563-PA"/>
    </source>
</evidence>
<evidence type="ECO:0000256" key="4">
    <source>
        <dbReference type="ARBA" id="ARBA00022833"/>
    </source>
</evidence>
<dbReference type="GO" id="GO:0000981">
    <property type="term" value="F:DNA-binding transcription factor activity, RNA polymerase II-specific"/>
    <property type="evidence" value="ECO:0007669"/>
    <property type="project" value="TreeGrafter"/>
</dbReference>
<evidence type="ECO:0000313" key="11">
    <source>
        <dbReference type="Proteomes" id="UP000092445"/>
    </source>
</evidence>
<dbReference type="SMART" id="SM00355">
    <property type="entry name" value="ZnF_C2H2"/>
    <property type="match status" value="5"/>
</dbReference>
<keyword evidence="11" id="KW-1185">Reference proteome</keyword>
<evidence type="ECO:0000259" key="8">
    <source>
        <dbReference type="PROSITE" id="PS50157"/>
    </source>
</evidence>
<dbReference type="EnsemblMetazoa" id="GPAI001563-RA">
    <property type="protein sequence ID" value="GPAI001563-PA"/>
    <property type="gene ID" value="GPAI001563"/>
</dbReference>
<accession>A0A1A9Z2A6</accession>
<keyword evidence="2" id="KW-0677">Repeat</keyword>
<evidence type="ECO:0000256" key="7">
    <source>
        <dbReference type="SAM" id="MobiDB-lite"/>
    </source>
</evidence>
<dbReference type="PROSITE" id="PS51915">
    <property type="entry name" value="ZAD"/>
    <property type="match status" value="1"/>
</dbReference>
<evidence type="ECO:0000256" key="5">
    <source>
        <dbReference type="PROSITE-ProRule" id="PRU00042"/>
    </source>
</evidence>
<dbReference type="GO" id="GO:0005634">
    <property type="term" value="C:nucleus"/>
    <property type="evidence" value="ECO:0007669"/>
    <property type="project" value="InterPro"/>
</dbReference>